<sequence length="323" mass="35346">MRKRAVPNSDISVSRLGLGTATWGFDADDTDSVAQLRSFADAGGTLIETANIYGNGESERLIGRALARHFRREDFVIATKAGMVMGRPPTVDASKTRMLAELEQSLRNLRVDHIDLWLVHTWDRKIPIEETLAAMDDAVAAGKVRATGACNYSGWQTARAATIQELRGATPLSVVELEYSLVQRGIDREVRPATRSLGIGLLPWAPLGRGVLTGKYLNGVPEGKRDSGFYRWYVQDYAESPRVARIVTEVVECARELGASPIEVSLSWVRDRPGVCAPLVGARTVQQLSASLSSEALELPPEITERLNKVSAMRMGYPERGLG</sequence>
<dbReference type="EMBL" id="FNIX01000007">
    <property type="protein sequence ID" value="SDP33466.1"/>
    <property type="molecule type" value="Genomic_DNA"/>
</dbReference>
<dbReference type="PRINTS" id="PR00069">
    <property type="entry name" value="ALDKETRDTASE"/>
</dbReference>
<dbReference type="PANTHER" id="PTHR43364">
    <property type="entry name" value="NADH-SPECIFIC METHYLGLYOXAL REDUCTASE-RELATED"/>
    <property type="match status" value="1"/>
</dbReference>
<dbReference type="OrthoDB" id="9768793at2"/>
<dbReference type="InterPro" id="IPR036812">
    <property type="entry name" value="NAD(P)_OxRdtase_dom_sf"/>
</dbReference>
<dbReference type="Pfam" id="PF00248">
    <property type="entry name" value="Aldo_ket_red"/>
    <property type="match status" value="1"/>
</dbReference>
<keyword evidence="3" id="KW-1185">Reference proteome</keyword>
<dbReference type="GO" id="GO:0016491">
    <property type="term" value="F:oxidoreductase activity"/>
    <property type="evidence" value="ECO:0007669"/>
    <property type="project" value="InterPro"/>
</dbReference>
<gene>
    <name evidence="2" type="ORF">SAMN05421507_10798</name>
</gene>
<dbReference type="Gene3D" id="3.20.20.100">
    <property type="entry name" value="NADP-dependent oxidoreductase domain"/>
    <property type="match status" value="1"/>
</dbReference>
<dbReference type="GO" id="GO:0005829">
    <property type="term" value="C:cytosol"/>
    <property type="evidence" value="ECO:0007669"/>
    <property type="project" value="TreeGrafter"/>
</dbReference>
<dbReference type="SUPFAM" id="SSF51430">
    <property type="entry name" value="NAD(P)-linked oxidoreductase"/>
    <property type="match status" value="1"/>
</dbReference>
<dbReference type="Proteomes" id="UP000199691">
    <property type="component" value="Unassembled WGS sequence"/>
</dbReference>
<reference evidence="3" key="1">
    <citation type="submission" date="2016-10" db="EMBL/GenBank/DDBJ databases">
        <authorList>
            <person name="Varghese N."/>
            <person name="Submissions S."/>
        </authorList>
    </citation>
    <scope>NUCLEOTIDE SEQUENCE [LARGE SCALE GENOMIC DNA]</scope>
    <source>
        <strain evidence="3">CGMCC 4.6609</strain>
    </source>
</reference>
<evidence type="ECO:0000259" key="1">
    <source>
        <dbReference type="Pfam" id="PF00248"/>
    </source>
</evidence>
<dbReference type="AlphaFoldDB" id="A0A1H0RWS4"/>
<organism evidence="2 3">
    <name type="scientific">Lentzea jiangxiensis</name>
    <dbReference type="NCBI Taxonomy" id="641025"/>
    <lineage>
        <taxon>Bacteria</taxon>
        <taxon>Bacillati</taxon>
        <taxon>Actinomycetota</taxon>
        <taxon>Actinomycetes</taxon>
        <taxon>Pseudonocardiales</taxon>
        <taxon>Pseudonocardiaceae</taxon>
        <taxon>Lentzea</taxon>
    </lineage>
</organism>
<accession>A0A1H0RWS4</accession>
<dbReference type="PANTHER" id="PTHR43364:SF18">
    <property type="entry name" value="OXIDOREDUCTASE"/>
    <property type="match status" value="1"/>
</dbReference>
<dbReference type="InterPro" id="IPR020471">
    <property type="entry name" value="AKR"/>
</dbReference>
<proteinExistence type="predicted"/>
<dbReference type="InterPro" id="IPR023210">
    <property type="entry name" value="NADP_OxRdtase_dom"/>
</dbReference>
<dbReference type="InterPro" id="IPR050523">
    <property type="entry name" value="AKR_Detox_Biosynth"/>
</dbReference>
<name>A0A1H0RWS4_9PSEU</name>
<evidence type="ECO:0000313" key="2">
    <source>
        <dbReference type="EMBL" id="SDP33466.1"/>
    </source>
</evidence>
<protein>
    <submittedName>
        <fullName evidence="2">Predicted oxidoreductase</fullName>
    </submittedName>
</protein>
<feature type="domain" description="NADP-dependent oxidoreductase" evidence="1">
    <location>
        <begin position="15"/>
        <end position="310"/>
    </location>
</feature>
<dbReference type="STRING" id="641025.SAMN05421507_10798"/>
<evidence type="ECO:0000313" key="3">
    <source>
        <dbReference type="Proteomes" id="UP000199691"/>
    </source>
</evidence>